<protein>
    <submittedName>
        <fullName evidence="1">Uncharacterized protein</fullName>
    </submittedName>
</protein>
<proteinExistence type="predicted"/>
<sequence length="174" mass="18623">MATPSDLYLSATATNTRRSLLILLGRRIRPVPPDLCPDLHPGTRQPLVPQGHLDDPQGLLEIPHLEEHHPRPQPRPDVQKPRVEYVLGLVVAAPIVRHHGHLRKLGLVVPHVPRRLVREAPVGDAPGGVVPDVLAGELHGLGRDVDAVGVDVGDGAVEEGVQEEGYAAGSCAEV</sequence>
<accession>A0A423WZH4</accession>
<gene>
    <name evidence="1" type="ORF">VMCG_02906</name>
</gene>
<name>A0A423WZH4_9PEZI</name>
<evidence type="ECO:0000313" key="2">
    <source>
        <dbReference type="Proteomes" id="UP000283895"/>
    </source>
</evidence>
<evidence type="ECO:0000313" key="1">
    <source>
        <dbReference type="EMBL" id="ROW08929.1"/>
    </source>
</evidence>
<organism evidence="1 2">
    <name type="scientific">Cytospora schulzeri</name>
    <dbReference type="NCBI Taxonomy" id="448051"/>
    <lineage>
        <taxon>Eukaryota</taxon>
        <taxon>Fungi</taxon>
        <taxon>Dikarya</taxon>
        <taxon>Ascomycota</taxon>
        <taxon>Pezizomycotina</taxon>
        <taxon>Sordariomycetes</taxon>
        <taxon>Sordariomycetidae</taxon>
        <taxon>Diaporthales</taxon>
        <taxon>Cytosporaceae</taxon>
        <taxon>Cytospora</taxon>
    </lineage>
</organism>
<reference evidence="1 2" key="1">
    <citation type="submission" date="2015-09" db="EMBL/GenBank/DDBJ databases">
        <title>Host preference determinants of Valsa canker pathogens revealed by comparative genomics.</title>
        <authorList>
            <person name="Yin Z."/>
            <person name="Huang L."/>
        </authorList>
    </citation>
    <scope>NUCLEOTIDE SEQUENCE [LARGE SCALE GENOMIC DNA]</scope>
    <source>
        <strain evidence="1 2">03-1</strain>
    </source>
</reference>
<keyword evidence="2" id="KW-1185">Reference proteome</keyword>
<comment type="caution">
    <text evidence="1">The sequence shown here is derived from an EMBL/GenBank/DDBJ whole genome shotgun (WGS) entry which is preliminary data.</text>
</comment>
<dbReference type="AlphaFoldDB" id="A0A423WZH4"/>
<dbReference type="Proteomes" id="UP000283895">
    <property type="component" value="Unassembled WGS sequence"/>
</dbReference>
<dbReference type="EMBL" id="LKEA01000005">
    <property type="protein sequence ID" value="ROW08929.1"/>
    <property type="molecule type" value="Genomic_DNA"/>
</dbReference>